<evidence type="ECO:0000313" key="2">
    <source>
        <dbReference type="Proteomes" id="UP000660454"/>
    </source>
</evidence>
<accession>A0ABQ4H0G0</accession>
<comment type="caution">
    <text evidence="1">The sequence shown here is derived from an EMBL/GenBank/DDBJ whole genome shotgun (WGS) entry which is preliminary data.</text>
</comment>
<proteinExistence type="predicted"/>
<evidence type="ECO:0000313" key="1">
    <source>
        <dbReference type="EMBL" id="GIH67188.1"/>
    </source>
</evidence>
<dbReference type="EMBL" id="BOOF01000068">
    <property type="protein sequence ID" value="GIH67188.1"/>
    <property type="molecule type" value="Genomic_DNA"/>
</dbReference>
<keyword evidence="2" id="KW-1185">Reference proteome</keyword>
<name>A0ABQ4H0G0_9ACTN</name>
<protein>
    <submittedName>
        <fullName evidence="1">Uncharacterized protein</fullName>
    </submittedName>
</protein>
<reference evidence="1 2" key="1">
    <citation type="submission" date="2021-01" db="EMBL/GenBank/DDBJ databases">
        <title>Whole genome shotgun sequence of Microbispora siamensis NBRC 104113.</title>
        <authorList>
            <person name="Komaki H."/>
            <person name="Tamura T."/>
        </authorList>
    </citation>
    <scope>NUCLEOTIDE SEQUENCE [LARGE SCALE GENOMIC DNA]</scope>
    <source>
        <strain evidence="1 2">NBRC 104113</strain>
    </source>
</reference>
<organism evidence="1 2">
    <name type="scientific">Microbispora siamensis</name>
    <dbReference type="NCBI Taxonomy" id="564413"/>
    <lineage>
        <taxon>Bacteria</taxon>
        <taxon>Bacillati</taxon>
        <taxon>Actinomycetota</taxon>
        <taxon>Actinomycetes</taxon>
        <taxon>Streptosporangiales</taxon>
        <taxon>Streptosporangiaceae</taxon>
        <taxon>Microbispora</taxon>
    </lineage>
</organism>
<dbReference type="Proteomes" id="UP000660454">
    <property type="component" value="Unassembled WGS sequence"/>
</dbReference>
<sequence length="45" mass="4934">MLRDLMPALRDTSRTLLRTGVVRSGLEPLPASEADMIRAIVRSPA</sequence>
<gene>
    <name evidence="1" type="ORF">Msi02_80050</name>
</gene>